<keyword evidence="5" id="KW-0004">4Fe-4S</keyword>
<dbReference type="Gene3D" id="3.40.470.10">
    <property type="entry name" value="Uracil-DNA glycosylase-like domain"/>
    <property type="match status" value="1"/>
</dbReference>
<dbReference type="Pfam" id="PF03167">
    <property type="entry name" value="UDG"/>
    <property type="match status" value="1"/>
</dbReference>
<keyword evidence="9" id="KW-0408">Iron</keyword>
<comment type="caution">
    <text evidence="13">The sequence shown here is derived from an EMBL/GenBank/DDBJ whole genome shotgun (WGS) entry which is preliminary data.</text>
</comment>
<proteinExistence type="inferred from homology"/>
<dbReference type="InterPro" id="IPR005273">
    <property type="entry name" value="Ura-DNA_glyco_family4"/>
</dbReference>
<dbReference type="SMART" id="SM00987">
    <property type="entry name" value="UreE_C"/>
    <property type="match status" value="1"/>
</dbReference>
<comment type="catalytic activity">
    <reaction evidence="1">
        <text>Hydrolyzes single-stranded DNA or mismatched double-stranded DNA and polynucleotides, releasing free uracil.</text>
        <dbReference type="EC" id="3.2.2.27"/>
    </reaction>
</comment>
<evidence type="ECO:0000256" key="10">
    <source>
        <dbReference type="ARBA" id="ARBA00023014"/>
    </source>
</evidence>
<keyword evidence="8" id="KW-0378">Hydrolase</keyword>
<protein>
    <recommendedName>
        <fullName evidence="4">Type-4 uracil-DNA glycosylase</fullName>
        <ecNumber evidence="3">3.2.2.27</ecNumber>
    </recommendedName>
</protein>
<dbReference type="CDD" id="cd10030">
    <property type="entry name" value="UDG-F4_TTUDGA_SPO1dp_like"/>
    <property type="match status" value="1"/>
</dbReference>
<evidence type="ECO:0000256" key="2">
    <source>
        <dbReference type="ARBA" id="ARBA00006521"/>
    </source>
</evidence>
<evidence type="ECO:0000256" key="5">
    <source>
        <dbReference type="ARBA" id="ARBA00022485"/>
    </source>
</evidence>
<name>A0A0F9LWJ1_9ZZZZ</name>
<gene>
    <name evidence="13" type="ORF">LCGC14_1164910</name>
</gene>
<evidence type="ECO:0000256" key="3">
    <source>
        <dbReference type="ARBA" id="ARBA00012030"/>
    </source>
</evidence>
<dbReference type="GO" id="GO:0004844">
    <property type="term" value="F:uracil DNA N-glycosylase activity"/>
    <property type="evidence" value="ECO:0007669"/>
    <property type="project" value="UniProtKB-EC"/>
</dbReference>
<dbReference type="PANTHER" id="PTHR33693">
    <property type="entry name" value="TYPE-5 URACIL-DNA GLYCOSYLASE"/>
    <property type="match status" value="1"/>
</dbReference>
<evidence type="ECO:0000313" key="13">
    <source>
        <dbReference type="EMBL" id="KKM97748.1"/>
    </source>
</evidence>
<dbReference type="EC" id="3.2.2.27" evidence="3"/>
<dbReference type="GO" id="GO:0051539">
    <property type="term" value="F:4 iron, 4 sulfur cluster binding"/>
    <property type="evidence" value="ECO:0007669"/>
    <property type="project" value="UniProtKB-KW"/>
</dbReference>
<evidence type="ECO:0000256" key="9">
    <source>
        <dbReference type="ARBA" id="ARBA00023004"/>
    </source>
</evidence>
<evidence type="ECO:0000256" key="8">
    <source>
        <dbReference type="ARBA" id="ARBA00022801"/>
    </source>
</evidence>
<reference evidence="13" key="1">
    <citation type="journal article" date="2015" name="Nature">
        <title>Complex archaea that bridge the gap between prokaryotes and eukaryotes.</title>
        <authorList>
            <person name="Spang A."/>
            <person name="Saw J.H."/>
            <person name="Jorgensen S.L."/>
            <person name="Zaremba-Niedzwiedzka K."/>
            <person name="Martijn J."/>
            <person name="Lind A.E."/>
            <person name="van Eijk R."/>
            <person name="Schleper C."/>
            <person name="Guy L."/>
            <person name="Ettema T.J."/>
        </authorList>
    </citation>
    <scope>NUCLEOTIDE SEQUENCE</scope>
</reference>
<dbReference type="InterPro" id="IPR051536">
    <property type="entry name" value="UDG_Type-4/5"/>
</dbReference>
<keyword evidence="11" id="KW-0234">DNA repair</keyword>
<dbReference type="PANTHER" id="PTHR33693:SF1">
    <property type="entry name" value="TYPE-4 URACIL-DNA GLYCOSYLASE"/>
    <property type="match status" value="1"/>
</dbReference>
<keyword evidence="6" id="KW-0479">Metal-binding</keyword>
<comment type="similarity">
    <text evidence="2">Belongs to the uracil-DNA glycosylase (UDG) superfamily. Type 4 (UDGa) family.</text>
</comment>
<evidence type="ECO:0000256" key="1">
    <source>
        <dbReference type="ARBA" id="ARBA00001400"/>
    </source>
</evidence>
<evidence type="ECO:0000256" key="11">
    <source>
        <dbReference type="ARBA" id="ARBA00023204"/>
    </source>
</evidence>
<evidence type="ECO:0000259" key="12">
    <source>
        <dbReference type="SMART" id="SM00986"/>
    </source>
</evidence>
<evidence type="ECO:0000256" key="7">
    <source>
        <dbReference type="ARBA" id="ARBA00022763"/>
    </source>
</evidence>
<dbReference type="InterPro" id="IPR005122">
    <property type="entry name" value="Uracil-DNA_glycosylase-like"/>
</dbReference>
<keyword evidence="10" id="KW-0411">Iron-sulfur</keyword>
<dbReference type="EMBL" id="LAZR01005711">
    <property type="protein sequence ID" value="KKM97748.1"/>
    <property type="molecule type" value="Genomic_DNA"/>
</dbReference>
<accession>A0A0F9LWJ1</accession>
<keyword evidence="7" id="KW-0227">DNA damage</keyword>
<feature type="domain" description="Uracil-DNA glycosylase-like" evidence="12">
    <location>
        <begin position="30"/>
        <end position="214"/>
    </location>
</feature>
<dbReference type="SUPFAM" id="SSF52141">
    <property type="entry name" value="Uracil-DNA glycosylase-like"/>
    <property type="match status" value="1"/>
</dbReference>
<dbReference type="NCBIfam" id="TIGR00758">
    <property type="entry name" value="UDG_fam4"/>
    <property type="match status" value="1"/>
</dbReference>
<dbReference type="GO" id="GO:0046872">
    <property type="term" value="F:metal ion binding"/>
    <property type="evidence" value="ECO:0007669"/>
    <property type="project" value="UniProtKB-KW"/>
</dbReference>
<organism evidence="13">
    <name type="scientific">marine sediment metagenome</name>
    <dbReference type="NCBI Taxonomy" id="412755"/>
    <lineage>
        <taxon>unclassified sequences</taxon>
        <taxon>metagenomes</taxon>
        <taxon>ecological metagenomes</taxon>
    </lineage>
</organism>
<evidence type="ECO:0000256" key="4">
    <source>
        <dbReference type="ARBA" id="ARBA00019403"/>
    </source>
</evidence>
<dbReference type="SMART" id="SM00986">
    <property type="entry name" value="UDG"/>
    <property type="match status" value="1"/>
</dbReference>
<sequence>MSNERWEYIHPATGCAKCPELARTRHTIVWGKGPIPADIMMIGEAPGYNEDQKGIPFIGRAGTQLNKLLADAGIDPATVHIANRIMCRPPNNRDPEPVEMENCEPWLTQHIRDVNPKGIVLFGRAAISYRFDRTTVVDTQGLMHVEECDACGQRTSEHDGKNDYAVDGKWWHTPGNCLKDDYTRRRVYAAIYHPASTLGNRNPEYAPLIVRELRRLAEEIKHL</sequence>
<dbReference type="GO" id="GO:0006281">
    <property type="term" value="P:DNA repair"/>
    <property type="evidence" value="ECO:0007669"/>
    <property type="project" value="UniProtKB-KW"/>
</dbReference>
<evidence type="ECO:0000256" key="6">
    <source>
        <dbReference type="ARBA" id="ARBA00022723"/>
    </source>
</evidence>
<dbReference type="InterPro" id="IPR036895">
    <property type="entry name" value="Uracil-DNA_glycosylase-like_sf"/>
</dbReference>
<dbReference type="AlphaFoldDB" id="A0A0F9LWJ1"/>